<name>A0ABW5XSM7_9SPHI</name>
<feature type="domain" description="Type 9 secretion system plug protein N-terminal" evidence="2">
    <location>
        <begin position="32"/>
        <end position="156"/>
    </location>
</feature>
<comment type="caution">
    <text evidence="3">The sequence shown here is derived from an EMBL/GenBank/DDBJ whole genome shotgun (WGS) entry which is preliminary data.</text>
</comment>
<evidence type="ECO:0000259" key="2">
    <source>
        <dbReference type="Pfam" id="PF17116"/>
    </source>
</evidence>
<dbReference type="InterPro" id="IPR031345">
    <property type="entry name" value="T9SS_Plug_N"/>
</dbReference>
<protein>
    <submittedName>
        <fullName evidence="3">DUF5103 domain-containing protein</fullName>
    </submittedName>
</protein>
<reference evidence="4" key="1">
    <citation type="journal article" date="2019" name="Int. J. Syst. Evol. Microbiol.">
        <title>The Global Catalogue of Microorganisms (GCM) 10K type strain sequencing project: providing services to taxonomists for standard genome sequencing and annotation.</title>
        <authorList>
            <consortium name="The Broad Institute Genomics Platform"/>
            <consortium name="The Broad Institute Genome Sequencing Center for Infectious Disease"/>
            <person name="Wu L."/>
            <person name="Ma J."/>
        </authorList>
    </citation>
    <scope>NUCLEOTIDE SEQUENCE [LARGE SCALE GENOMIC DNA]</scope>
    <source>
        <strain evidence="4">KCTC 52232</strain>
    </source>
</reference>
<feature type="signal peptide" evidence="1">
    <location>
        <begin position="1"/>
        <end position="19"/>
    </location>
</feature>
<dbReference type="EMBL" id="JBHUON010000023">
    <property type="protein sequence ID" value="MFD2866242.1"/>
    <property type="molecule type" value="Genomic_DNA"/>
</dbReference>
<keyword evidence="1" id="KW-0732">Signal</keyword>
<accession>A0ABW5XSM7</accession>
<evidence type="ECO:0000313" key="4">
    <source>
        <dbReference type="Proteomes" id="UP001597601"/>
    </source>
</evidence>
<dbReference type="Proteomes" id="UP001597601">
    <property type="component" value="Unassembled WGS sequence"/>
</dbReference>
<organism evidence="3 4">
    <name type="scientific">Mucilaginibacter antarcticus</name>
    <dbReference type="NCBI Taxonomy" id="1855725"/>
    <lineage>
        <taxon>Bacteria</taxon>
        <taxon>Pseudomonadati</taxon>
        <taxon>Bacteroidota</taxon>
        <taxon>Sphingobacteriia</taxon>
        <taxon>Sphingobacteriales</taxon>
        <taxon>Sphingobacteriaceae</taxon>
        <taxon>Mucilaginibacter</taxon>
    </lineage>
</organism>
<keyword evidence="4" id="KW-1185">Reference proteome</keyword>
<sequence>MRKYICVIILLSFALNSFAQKPYADSVFNQYIKSIQLSSTAKEASFPIIVLQSGEQLQLAFDDLRGSVRNYYYTFEHCDSKWLPTNVAVAEYLQGFREDKIIDYVYSTNTIQKYTHYEVKFPNQNMSFKISGNYSLKVYEDSNKEKPLFTRKLYVLNNKVSVSGDVLTSSNPSYRQTNQKINYQVNYGSLNVQNPNRDIKVLLMQNMRPETAMWNVTPTSIRGTQLIYNDVSINDFAGRNEFRRFDLRTLRVNTERVGRIYRDTANTVMLLGDPLRNETRYSFQFDNNGNYFILNTDGFEPRRDGDYAHVYFSLATNKSDKDGAAYVVGRFNDYKIDALSKMEYEPVKGRFFTSQFIKQGVYDYEYVWVDARTGVRSDIPIEGTHFETENDYQLLVYYRPINGRWDELVGYKLLNTAKK</sequence>
<gene>
    <name evidence="3" type="ORF">ACFSYC_16210</name>
</gene>
<dbReference type="Pfam" id="PF17116">
    <property type="entry name" value="T9SS_plug_1st"/>
    <property type="match status" value="1"/>
</dbReference>
<evidence type="ECO:0000313" key="3">
    <source>
        <dbReference type="EMBL" id="MFD2866242.1"/>
    </source>
</evidence>
<evidence type="ECO:0000256" key="1">
    <source>
        <dbReference type="SAM" id="SignalP"/>
    </source>
</evidence>
<dbReference type="RefSeq" id="WP_377129700.1">
    <property type="nucleotide sequence ID" value="NZ_JBHUHN010000001.1"/>
</dbReference>
<feature type="chain" id="PRO_5047423684" evidence="1">
    <location>
        <begin position="20"/>
        <end position="419"/>
    </location>
</feature>
<proteinExistence type="predicted"/>